<keyword evidence="2" id="KW-0812">Transmembrane</keyword>
<evidence type="ECO:0000256" key="2">
    <source>
        <dbReference type="SAM" id="Phobius"/>
    </source>
</evidence>
<dbReference type="EMBL" id="JAZGQO010000010">
    <property type="protein sequence ID" value="KAK6177669.1"/>
    <property type="molecule type" value="Genomic_DNA"/>
</dbReference>
<evidence type="ECO:0000313" key="4">
    <source>
        <dbReference type="EMBL" id="KAK6177669.1"/>
    </source>
</evidence>
<name>A0AAN8JL99_PATCE</name>
<accession>A0AAN8JL99</accession>
<keyword evidence="5" id="KW-1185">Reference proteome</keyword>
<feature type="region of interest" description="Disordered" evidence="1">
    <location>
        <begin position="145"/>
        <end position="175"/>
    </location>
</feature>
<proteinExistence type="predicted"/>
<feature type="chain" id="PRO_5042916815" evidence="3">
    <location>
        <begin position="24"/>
        <end position="175"/>
    </location>
</feature>
<feature type="transmembrane region" description="Helical" evidence="2">
    <location>
        <begin position="66"/>
        <end position="91"/>
    </location>
</feature>
<reference evidence="4 5" key="1">
    <citation type="submission" date="2024-01" db="EMBL/GenBank/DDBJ databases">
        <title>The genome of the rayed Mediterranean limpet Patella caerulea (Linnaeus, 1758).</title>
        <authorList>
            <person name="Anh-Thu Weber A."/>
            <person name="Halstead-Nussloch G."/>
        </authorList>
    </citation>
    <scope>NUCLEOTIDE SEQUENCE [LARGE SCALE GENOMIC DNA]</scope>
    <source>
        <strain evidence="4">AATW-2023a</strain>
        <tissue evidence="4">Whole specimen</tissue>
    </source>
</reference>
<evidence type="ECO:0000313" key="5">
    <source>
        <dbReference type="Proteomes" id="UP001347796"/>
    </source>
</evidence>
<evidence type="ECO:0000256" key="3">
    <source>
        <dbReference type="SAM" id="SignalP"/>
    </source>
</evidence>
<organism evidence="4 5">
    <name type="scientific">Patella caerulea</name>
    <name type="common">Rayed Mediterranean limpet</name>
    <dbReference type="NCBI Taxonomy" id="87958"/>
    <lineage>
        <taxon>Eukaryota</taxon>
        <taxon>Metazoa</taxon>
        <taxon>Spiralia</taxon>
        <taxon>Lophotrochozoa</taxon>
        <taxon>Mollusca</taxon>
        <taxon>Gastropoda</taxon>
        <taxon>Patellogastropoda</taxon>
        <taxon>Patelloidea</taxon>
        <taxon>Patellidae</taxon>
        <taxon>Patella</taxon>
    </lineage>
</organism>
<keyword evidence="3" id="KW-0732">Signal</keyword>
<keyword evidence="2" id="KW-0472">Membrane</keyword>
<dbReference type="AlphaFoldDB" id="A0AAN8JL99"/>
<comment type="caution">
    <text evidence="4">The sequence shown here is derived from an EMBL/GenBank/DDBJ whole genome shotgun (WGS) entry which is preliminary data.</text>
</comment>
<sequence length="175" mass="19173">MAAAFNMTFYLFCLWSCIQVCAAFYCDYNDGTTSSRSKYCPYGCCLTGSDATYFDVCCTTSYNSNIGIIIIVSVVAAVVIIVVAIVIIVCCCCRRKTAHDRDVTTPNTTVVSNTVETSKMQLEVGYPPPNDFNLQSYHLQEDNTSLSSTEYSDRPPSCDTVTSPGQNNKGFETVV</sequence>
<gene>
    <name evidence="4" type="ORF">SNE40_015724</name>
</gene>
<feature type="signal peptide" evidence="3">
    <location>
        <begin position="1"/>
        <end position="23"/>
    </location>
</feature>
<dbReference type="Proteomes" id="UP001347796">
    <property type="component" value="Unassembled WGS sequence"/>
</dbReference>
<protein>
    <submittedName>
        <fullName evidence="4">Uncharacterized protein</fullName>
    </submittedName>
</protein>
<feature type="compositionally biased region" description="Polar residues" evidence="1">
    <location>
        <begin position="159"/>
        <end position="175"/>
    </location>
</feature>
<evidence type="ECO:0000256" key="1">
    <source>
        <dbReference type="SAM" id="MobiDB-lite"/>
    </source>
</evidence>
<keyword evidence="2" id="KW-1133">Transmembrane helix</keyword>